<dbReference type="Pfam" id="PF13586">
    <property type="entry name" value="DDE_Tnp_1_2"/>
    <property type="match status" value="1"/>
</dbReference>
<dbReference type="AlphaFoldDB" id="A0A445MSF3"/>
<reference evidence="2" key="1">
    <citation type="submission" date="2018-01" db="EMBL/GenBank/DDBJ databases">
        <authorList>
            <person name="Regsiter A."/>
            <person name="William W."/>
        </authorList>
    </citation>
    <scope>NUCLEOTIDE SEQUENCE</scope>
    <source>
        <strain evidence="2">TRIP AH-1</strain>
    </source>
</reference>
<sequence>MVLGWLNRRQYKTLLVITELHRQQQWMYDHKTHRIDDRIVSINKPHVRPIKRGKAGADVDFGAKVSASVVDGFVFVDRLSWDNFNESTDLIDQIEAYKNRFGFYPESVYADKIYRTRKNLQYCKKHGIRLSGPKLGRSPNKTEKNKIKLSMDNKLAYQDEIDRIAIERKFGLCKRRYSLGRIMTKLDCTSKTAIVLSFLVMNLEKWLKAIFLSFFLPSYSLKCDPFFKVPCTRNQLVLSFYPKFFGDFYVA</sequence>
<proteinExistence type="predicted"/>
<name>A0A445MSF3_9BACT</name>
<feature type="domain" description="Transposase DDE" evidence="1">
    <location>
        <begin position="108"/>
        <end position="204"/>
    </location>
</feature>
<dbReference type="EMBL" id="OJIN01000037">
    <property type="protein sequence ID" value="SPD72375.1"/>
    <property type="molecule type" value="Genomic_DNA"/>
</dbReference>
<protein>
    <submittedName>
        <fullName evidence="2">Transposase</fullName>
    </submittedName>
</protein>
<evidence type="ECO:0000313" key="2">
    <source>
        <dbReference type="EMBL" id="SPD72375.1"/>
    </source>
</evidence>
<organism evidence="2">
    <name type="scientific">uncultured Desulfobacterium sp</name>
    <dbReference type="NCBI Taxonomy" id="201089"/>
    <lineage>
        <taxon>Bacteria</taxon>
        <taxon>Pseudomonadati</taxon>
        <taxon>Thermodesulfobacteriota</taxon>
        <taxon>Desulfobacteria</taxon>
        <taxon>Desulfobacterales</taxon>
        <taxon>Desulfobacteriaceae</taxon>
        <taxon>Desulfobacterium</taxon>
        <taxon>environmental samples</taxon>
    </lineage>
</organism>
<accession>A0A445MSF3</accession>
<dbReference type="InterPro" id="IPR025668">
    <property type="entry name" value="Tnp_DDE_dom"/>
</dbReference>
<evidence type="ECO:0000259" key="1">
    <source>
        <dbReference type="Pfam" id="PF13586"/>
    </source>
</evidence>
<gene>
    <name evidence="2" type="ORF">PITCH_A1310004</name>
</gene>